<name>A0A2V3IQ41_9FLOR</name>
<keyword evidence="1" id="KW-0812">Transmembrane</keyword>
<feature type="transmembrane region" description="Helical" evidence="1">
    <location>
        <begin position="35"/>
        <end position="55"/>
    </location>
</feature>
<organism evidence="2 3">
    <name type="scientific">Gracilariopsis chorda</name>
    <dbReference type="NCBI Taxonomy" id="448386"/>
    <lineage>
        <taxon>Eukaryota</taxon>
        <taxon>Rhodophyta</taxon>
        <taxon>Florideophyceae</taxon>
        <taxon>Rhodymeniophycidae</taxon>
        <taxon>Gracilariales</taxon>
        <taxon>Gracilariaceae</taxon>
        <taxon>Gracilariopsis</taxon>
    </lineage>
</organism>
<gene>
    <name evidence="2" type="ORF">BWQ96_06065</name>
</gene>
<dbReference type="OrthoDB" id="5105at2759"/>
<feature type="transmembrane region" description="Helical" evidence="1">
    <location>
        <begin position="75"/>
        <end position="98"/>
    </location>
</feature>
<reference evidence="2 3" key="1">
    <citation type="journal article" date="2018" name="Mol. Biol. Evol.">
        <title>Analysis of the draft genome of the red seaweed Gracilariopsis chorda provides insights into genome size evolution in Rhodophyta.</title>
        <authorList>
            <person name="Lee J."/>
            <person name="Yang E.C."/>
            <person name="Graf L."/>
            <person name="Yang J.H."/>
            <person name="Qiu H."/>
            <person name="Zel Zion U."/>
            <person name="Chan C.X."/>
            <person name="Stephens T.G."/>
            <person name="Weber A.P.M."/>
            <person name="Boo G.H."/>
            <person name="Boo S.M."/>
            <person name="Kim K.M."/>
            <person name="Shin Y."/>
            <person name="Jung M."/>
            <person name="Lee S.J."/>
            <person name="Yim H.S."/>
            <person name="Lee J.H."/>
            <person name="Bhattacharya D."/>
            <person name="Yoon H.S."/>
        </authorList>
    </citation>
    <scope>NUCLEOTIDE SEQUENCE [LARGE SCALE GENOMIC DNA]</scope>
    <source>
        <strain evidence="2 3">SKKU-2015</strain>
        <tissue evidence="2">Whole body</tissue>
    </source>
</reference>
<dbReference type="EMBL" id="NBIV01000098">
    <property type="protein sequence ID" value="PXF44205.1"/>
    <property type="molecule type" value="Genomic_DNA"/>
</dbReference>
<comment type="caution">
    <text evidence="2">The sequence shown here is derived from an EMBL/GenBank/DDBJ whole genome shotgun (WGS) entry which is preliminary data.</text>
</comment>
<feature type="transmembrane region" description="Helical" evidence="1">
    <location>
        <begin position="151"/>
        <end position="179"/>
    </location>
</feature>
<feature type="transmembrane region" description="Helical" evidence="1">
    <location>
        <begin position="239"/>
        <end position="260"/>
    </location>
</feature>
<keyword evidence="1" id="KW-0472">Membrane</keyword>
<protein>
    <submittedName>
        <fullName evidence="2">Uncharacterized protein</fullName>
    </submittedName>
</protein>
<evidence type="ECO:0000256" key="1">
    <source>
        <dbReference type="SAM" id="Phobius"/>
    </source>
</evidence>
<proteinExistence type="predicted"/>
<feature type="transmembrane region" description="Helical" evidence="1">
    <location>
        <begin position="272"/>
        <end position="296"/>
    </location>
</feature>
<feature type="transmembrane region" description="Helical" evidence="1">
    <location>
        <begin position="200"/>
        <end position="219"/>
    </location>
</feature>
<dbReference type="Proteomes" id="UP000247409">
    <property type="component" value="Unassembled WGS sequence"/>
</dbReference>
<dbReference type="AlphaFoldDB" id="A0A2V3IQ41"/>
<feature type="transmembrane region" description="Helical" evidence="1">
    <location>
        <begin position="308"/>
        <end position="328"/>
    </location>
</feature>
<keyword evidence="3" id="KW-1185">Reference proteome</keyword>
<evidence type="ECO:0000313" key="2">
    <source>
        <dbReference type="EMBL" id="PXF44205.1"/>
    </source>
</evidence>
<accession>A0A2V3IQ41</accession>
<keyword evidence="1" id="KW-1133">Transmembrane helix</keyword>
<evidence type="ECO:0000313" key="3">
    <source>
        <dbReference type="Proteomes" id="UP000247409"/>
    </source>
</evidence>
<feature type="transmembrane region" description="Helical" evidence="1">
    <location>
        <begin position="110"/>
        <end position="131"/>
    </location>
</feature>
<sequence>MSTNSSSADFEIGLYYEPNKKPLARRATNAPFKQAAALLTIWSVLVINEGAVRFVTTNPSVGSLLNGRPATLVPFLAALFEVVFGFIGLFVGLAAFVLNEHSVRVTKAAMLIQSVLGYYVFAVFVFLLPSFAIADLEKPLMSGLNLSQSRFLLVMSIFTSFHFCLALQGGQFVWMARLVSIASARDVLSAKSRHKTRAMFWNLNLAFAGLWILLTGSVINATVGSGRLQEPFAVAPNIVVLPVLTIVTGIVMLSWGLFGFHLARRERAPSPLYFVVCAAVYVLAFLNFTIVQLGLVDSSAAGVSGADGAAAVHAALIFMVTTMGAYFANLASRERRGLSV</sequence>